<keyword evidence="3 7" id="KW-0862">Zinc</keyword>
<organism evidence="9 10">
    <name type="scientific">Aquisalinus luteolus</name>
    <dbReference type="NCBI Taxonomy" id="1566827"/>
    <lineage>
        <taxon>Bacteria</taxon>
        <taxon>Pseudomonadati</taxon>
        <taxon>Pseudomonadota</taxon>
        <taxon>Alphaproteobacteria</taxon>
        <taxon>Parvularculales</taxon>
        <taxon>Parvularculaceae</taxon>
        <taxon>Aquisalinus</taxon>
    </lineage>
</organism>
<reference evidence="9" key="1">
    <citation type="journal article" date="2014" name="Int. J. Syst. Evol. Microbiol.">
        <title>Complete genome sequence of Corynebacterium casei LMG S-19264T (=DSM 44701T), isolated from a smear-ripened cheese.</title>
        <authorList>
            <consortium name="US DOE Joint Genome Institute (JGI-PGF)"/>
            <person name="Walter F."/>
            <person name="Albersmeier A."/>
            <person name="Kalinowski J."/>
            <person name="Ruckert C."/>
        </authorList>
    </citation>
    <scope>NUCLEOTIDE SEQUENCE</scope>
    <source>
        <strain evidence="9">CGMCC 1.14984</strain>
    </source>
</reference>
<dbReference type="InterPro" id="IPR036388">
    <property type="entry name" value="WH-like_DNA-bd_sf"/>
</dbReference>
<evidence type="ECO:0000256" key="5">
    <source>
        <dbReference type="ARBA" id="ARBA00023125"/>
    </source>
</evidence>
<dbReference type="AlphaFoldDB" id="A0A8J3EQV4"/>
<reference evidence="9" key="2">
    <citation type="submission" date="2020-09" db="EMBL/GenBank/DDBJ databases">
        <authorList>
            <person name="Sun Q."/>
            <person name="Zhou Y."/>
        </authorList>
    </citation>
    <scope>NUCLEOTIDE SEQUENCE</scope>
    <source>
        <strain evidence="9">CGMCC 1.14984</strain>
    </source>
</reference>
<evidence type="ECO:0000313" key="9">
    <source>
        <dbReference type="EMBL" id="GGH96314.1"/>
    </source>
</evidence>
<name>A0A8J3EQV4_9PROT</name>
<gene>
    <name evidence="9" type="ORF">GCM10011355_14920</name>
</gene>
<comment type="cofactor">
    <cofactor evidence="8">
        <name>Mn(2+)</name>
        <dbReference type="ChEBI" id="CHEBI:29035"/>
    </cofactor>
    <cofactor evidence="8">
        <name>Fe(2+)</name>
        <dbReference type="ChEBI" id="CHEBI:29033"/>
    </cofactor>
    <text evidence="8">Binds 1 Mn(2+) or Fe(2+) ion per subunit.</text>
</comment>
<keyword evidence="8" id="KW-0408">Iron</keyword>
<dbReference type="EMBL" id="BMGZ01000001">
    <property type="protein sequence ID" value="GGH96314.1"/>
    <property type="molecule type" value="Genomic_DNA"/>
</dbReference>
<evidence type="ECO:0000256" key="7">
    <source>
        <dbReference type="PIRSR" id="PIRSR602481-1"/>
    </source>
</evidence>
<evidence type="ECO:0000256" key="1">
    <source>
        <dbReference type="ARBA" id="ARBA00007957"/>
    </source>
</evidence>
<keyword evidence="4" id="KW-0805">Transcription regulation</keyword>
<accession>A0A8J3EQV4</accession>
<dbReference type="InterPro" id="IPR002481">
    <property type="entry name" value="FUR"/>
</dbReference>
<evidence type="ECO:0000256" key="8">
    <source>
        <dbReference type="PIRSR" id="PIRSR602481-2"/>
    </source>
</evidence>
<dbReference type="Gene3D" id="3.30.1490.190">
    <property type="match status" value="1"/>
</dbReference>
<protein>
    <submittedName>
        <fullName evidence="9">Transcriptional repressor</fullName>
    </submittedName>
</protein>
<evidence type="ECO:0000256" key="3">
    <source>
        <dbReference type="ARBA" id="ARBA00022833"/>
    </source>
</evidence>
<dbReference type="Pfam" id="PF01475">
    <property type="entry name" value="FUR"/>
    <property type="match status" value="1"/>
</dbReference>
<feature type="binding site" evidence="7">
    <location>
        <position position="137"/>
    </location>
    <ligand>
        <name>Zn(2+)</name>
        <dbReference type="ChEBI" id="CHEBI:29105"/>
    </ligand>
</feature>
<comment type="caution">
    <text evidence="9">The sequence shown here is derived from an EMBL/GenBank/DDBJ whole genome shotgun (WGS) entry which is preliminary data.</text>
</comment>
<feature type="binding site" evidence="8">
    <location>
        <position position="112"/>
    </location>
    <ligand>
        <name>Fe cation</name>
        <dbReference type="ChEBI" id="CHEBI:24875"/>
    </ligand>
</feature>
<evidence type="ECO:0000256" key="4">
    <source>
        <dbReference type="ARBA" id="ARBA00023015"/>
    </source>
</evidence>
<dbReference type="GO" id="GO:0003677">
    <property type="term" value="F:DNA binding"/>
    <property type="evidence" value="ECO:0007669"/>
    <property type="project" value="UniProtKB-KW"/>
</dbReference>
<dbReference type="GO" id="GO:0003700">
    <property type="term" value="F:DNA-binding transcription factor activity"/>
    <property type="evidence" value="ECO:0007669"/>
    <property type="project" value="InterPro"/>
</dbReference>
<keyword evidence="5" id="KW-0238">DNA-binding</keyword>
<keyword evidence="7" id="KW-0479">Metal-binding</keyword>
<keyword evidence="6" id="KW-0804">Transcription</keyword>
<dbReference type="InterPro" id="IPR036390">
    <property type="entry name" value="WH_DNA-bd_sf"/>
</dbReference>
<dbReference type="SUPFAM" id="SSF46785">
    <property type="entry name" value="Winged helix' DNA-binding domain"/>
    <property type="match status" value="1"/>
</dbReference>
<comment type="similarity">
    <text evidence="1">Belongs to the Fur family.</text>
</comment>
<evidence type="ECO:0000313" key="10">
    <source>
        <dbReference type="Proteomes" id="UP000621856"/>
    </source>
</evidence>
<evidence type="ECO:0000256" key="6">
    <source>
        <dbReference type="ARBA" id="ARBA00023163"/>
    </source>
</evidence>
<dbReference type="Proteomes" id="UP000621856">
    <property type="component" value="Unassembled WGS sequence"/>
</dbReference>
<proteinExistence type="inferred from homology"/>
<comment type="cofactor">
    <cofactor evidence="7">
        <name>Zn(2+)</name>
        <dbReference type="ChEBI" id="CHEBI:29105"/>
    </cofactor>
    <text evidence="7">Binds 1 zinc ion per subunit.</text>
</comment>
<feature type="binding site" evidence="7">
    <location>
        <position position="100"/>
    </location>
    <ligand>
        <name>Zn(2+)</name>
        <dbReference type="ChEBI" id="CHEBI:29105"/>
    </ligand>
</feature>
<keyword evidence="2" id="KW-0678">Repressor</keyword>
<evidence type="ECO:0000256" key="2">
    <source>
        <dbReference type="ARBA" id="ARBA00022491"/>
    </source>
</evidence>
<feature type="binding site" evidence="7">
    <location>
        <position position="97"/>
    </location>
    <ligand>
        <name>Zn(2+)</name>
        <dbReference type="ChEBI" id="CHEBI:29105"/>
    </ligand>
</feature>
<sequence length="142" mass="15622">MVDYMNKAAGAAQREKGSNSLSRNQAIVFDALKREGNPMKAYALLERVKDEGVRAPMTVYRALSDLMDMGLVYKLDTTKAYSVTSPSASDIPVFLVCDTCGNSRMIGSEKLEEAARESALENGFYVDRLRIEVTGYCCNKSA</sequence>
<dbReference type="GO" id="GO:0046872">
    <property type="term" value="F:metal ion binding"/>
    <property type="evidence" value="ECO:0007669"/>
    <property type="project" value="UniProtKB-KW"/>
</dbReference>
<dbReference type="Gene3D" id="1.10.10.10">
    <property type="entry name" value="Winged helix-like DNA-binding domain superfamily/Winged helix DNA-binding domain"/>
    <property type="match status" value="1"/>
</dbReference>
<dbReference type="InterPro" id="IPR043135">
    <property type="entry name" value="Fur_C"/>
</dbReference>